<feature type="domain" description="Helitron helicase-like" evidence="4">
    <location>
        <begin position="531"/>
        <end position="683"/>
    </location>
</feature>
<comment type="similarity">
    <text evidence="1">Belongs to the helicase family.</text>
</comment>
<dbReference type="OrthoDB" id="6625912at2759"/>
<evidence type="ECO:0000256" key="2">
    <source>
        <dbReference type="SAM" id="MobiDB-lite"/>
    </source>
</evidence>
<feature type="compositionally biased region" description="Basic and acidic residues" evidence="2">
    <location>
        <begin position="54"/>
        <end position="73"/>
    </location>
</feature>
<dbReference type="GO" id="GO:0006281">
    <property type="term" value="P:DNA repair"/>
    <property type="evidence" value="ECO:0007669"/>
    <property type="project" value="UniProtKB-KW"/>
</dbReference>
<keyword evidence="7" id="KW-1185">Reference proteome</keyword>
<name>A0A8R2FCH6_ACYPI</name>
<feature type="compositionally biased region" description="Basic and acidic residues" evidence="2">
    <location>
        <begin position="151"/>
        <end position="163"/>
    </location>
</feature>
<evidence type="ECO:0000313" key="6">
    <source>
        <dbReference type="EnsemblMetazoa" id="XP_008188353.1"/>
    </source>
</evidence>
<dbReference type="RefSeq" id="XP_008188353.1">
    <property type="nucleotide sequence ID" value="XM_008190131.1"/>
</dbReference>
<feature type="domain" description="DUF6570" evidence="5">
    <location>
        <begin position="270"/>
        <end position="398"/>
    </location>
</feature>
<dbReference type="InterPro" id="IPR027417">
    <property type="entry name" value="P-loop_NTPase"/>
</dbReference>
<feature type="compositionally biased region" description="Polar residues" evidence="2">
    <location>
        <begin position="16"/>
        <end position="26"/>
    </location>
</feature>
<feature type="region of interest" description="Disordered" evidence="2">
    <location>
        <begin position="1"/>
        <end position="73"/>
    </location>
</feature>
<dbReference type="GO" id="GO:0016787">
    <property type="term" value="F:hydrolase activity"/>
    <property type="evidence" value="ECO:0007669"/>
    <property type="project" value="UniProtKB-KW"/>
</dbReference>
<dbReference type="Pfam" id="PF05970">
    <property type="entry name" value="PIF1"/>
    <property type="match status" value="1"/>
</dbReference>
<comment type="cofactor">
    <cofactor evidence="1">
        <name>Mg(2+)</name>
        <dbReference type="ChEBI" id="CHEBI:18420"/>
    </cofactor>
</comment>
<dbReference type="Pfam" id="PF20209">
    <property type="entry name" value="DUF6570"/>
    <property type="match status" value="1"/>
</dbReference>
<dbReference type="Gene3D" id="3.40.50.300">
    <property type="entry name" value="P-loop containing nucleotide triphosphate hydrolases"/>
    <property type="match status" value="1"/>
</dbReference>
<dbReference type="InterPro" id="IPR010285">
    <property type="entry name" value="DNA_helicase_pif1-like_DEAD"/>
</dbReference>
<proteinExistence type="inferred from homology"/>
<dbReference type="PANTHER" id="PTHR47642:SF5">
    <property type="entry name" value="ATP-DEPENDENT DNA HELICASE"/>
    <property type="match status" value="1"/>
</dbReference>
<dbReference type="EC" id="5.6.2.3" evidence="1"/>
<dbReference type="GO" id="GO:0043139">
    <property type="term" value="F:5'-3' DNA helicase activity"/>
    <property type="evidence" value="ECO:0007669"/>
    <property type="project" value="UniProtKB-EC"/>
</dbReference>
<dbReference type="InterPro" id="IPR025476">
    <property type="entry name" value="Helitron_helicase-like"/>
</dbReference>
<dbReference type="EnsemblMetazoa" id="XM_008190131.1">
    <property type="protein sequence ID" value="XP_008188353.1"/>
    <property type="gene ID" value="LOC103310803"/>
</dbReference>
<dbReference type="SUPFAM" id="SSF52540">
    <property type="entry name" value="P-loop containing nucleoside triphosphate hydrolases"/>
    <property type="match status" value="1"/>
</dbReference>
<reference evidence="6" key="2">
    <citation type="submission" date="2022-06" db="UniProtKB">
        <authorList>
            <consortium name="EnsemblMetazoa"/>
        </authorList>
    </citation>
    <scope>IDENTIFICATION</scope>
</reference>
<comment type="catalytic activity">
    <reaction evidence="1">
        <text>ATP + H2O = ADP + phosphate + H(+)</text>
        <dbReference type="Rhea" id="RHEA:13065"/>
        <dbReference type="ChEBI" id="CHEBI:15377"/>
        <dbReference type="ChEBI" id="CHEBI:15378"/>
        <dbReference type="ChEBI" id="CHEBI:30616"/>
        <dbReference type="ChEBI" id="CHEBI:43474"/>
        <dbReference type="ChEBI" id="CHEBI:456216"/>
        <dbReference type="EC" id="5.6.2.3"/>
    </reaction>
</comment>
<accession>A0A8R2FCH6</accession>
<dbReference type="GO" id="GO:0005524">
    <property type="term" value="F:ATP binding"/>
    <property type="evidence" value="ECO:0007669"/>
    <property type="project" value="UniProtKB-KW"/>
</dbReference>
<keyword evidence="1" id="KW-0347">Helicase</keyword>
<dbReference type="PANTHER" id="PTHR47642">
    <property type="entry name" value="ATP-DEPENDENT DNA HELICASE"/>
    <property type="match status" value="1"/>
</dbReference>
<evidence type="ECO:0000259" key="5">
    <source>
        <dbReference type="Pfam" id="PF20209"/>
    </source>
</evidence>
<keyword evidence="1" id="KW-0378">Hydrolase</keyword>
<feature type="compositionally biased region" description="Basic and acidic residues" evidence="2">
    <location>
        <begin position="35"/>
        <end position="45"/>
    </location>
</feature>
<feature type="compositionally biased region" description="Low complexity" evidence="2">
    <location>
        <begin position="123"/>
        <end position="135"/>
    </location>
</feature>
<reference evidence="7" key="1">
    <citation type="submission" date="2010-06" db="EMBL/GenBank/DDBJ databases">
        <authorList>
            <person name="Jiang H."/>
            <person name="Abraham K."/>
            <person name="Ali S."/>
            <person name="Alsbrooks S.L."/>
            <person name="Anim B.N."/>
            <person name="Anosike U.S."/>
            <person name="Attaway T."/>
            <person name="Bandaranaike D.P."/>
            <person name="Battles P.K."/>
            <person name="Bell S.N."/>
            <person name="Bell A.V."/>
            <person name="Beltran B."/>
            <person name="Bickham C."/>
            <person name="Bustamante Y."/>
            <person name="Caleb T."/>
            <person name="Canada A."/>
            <person name="Cardenas V."/>
            <person name="Carter K."/>
            <person name="Chacko J."/>
            <person name="Chandrabose M.N."/>
            <person name="Chavez D."/>
            <person name="Chavez A."/>
            <person name="Chen L."/>
            <person name="Chu H.-S."/>
            <person name="Claassen K.J."/>
            <person name="Cockrell R."/>
            <person name="Collins M."/>
            <person name="Cooper J.A."/>
            <person name="Cree A."/>
            <person name="Curry S.M."/>
            <person name="Da Y."/>
            <person name="Dao M.D."/>
            <person name="Das B."/>
            <person name="Davila M.-L."/>
            <person name="Davy-Carroll L."/>
            <person name="Denson S."/>
            <person name="Dinh H."/>
            <person name="Ebong V.E."/>
            <person name="Edwards J.R."/>
            <person name="Egan A."/>
            <person name="El-Daye J."/>
            <person name="Escobedo L."/>
            <person name="Fernandez S."/>
            <person name="Fernando P.R."/>
            <person name="Flagg N."/>
            <person name="Forbes L.D."/>
            <person name="Fowler R.G."/>
            <person name="Fu Q."/>
            <person name="Gabisi R.A."/>
            <person name="Ganer J."/>
            <person name="Garbino Pronczuk A."/>
            <person name="Garcia R.M."/>
            <person name="Garner T."/>
            <person name="Garrett T.E."/>
            <person name="Gonzalez D.A."/>
            <person name="Hamid H."/>
            <person name="Hawkins E.S."/>
            <person name="Hirani K."/>
            <person name="Hogues M.E."/>
            <person name="Hollins B."/>
            <person name="Hsiao C.-H."/>
            <person name="Jabil R."/>
            <person name="James M.L."/>
            <person name="Jhangiani S.N."/>
            <person name="Johnson B."/>
            <person name="Johnson Q."/>
            <person name="Joshi V."/>
            <person name="Kalu J.B."/>
            <person name="Kam C."/>
            <person name="Kashfia A."/>
            <person name="Keebler J."/>
            <person name="Kisamo H."/>
            <person name="Kovar C.L."/>
            <person name="Lago L.A."/>
            <person name="Lai C.-Y."/>
            <person name="Laidlaw J."/>
            <person name="Lara F."/>
            <person name="Le T.-K."/>
            <person name="Lee S.L."/>
            <person name="Legall F.H."/>
            <person name="Lemon S.J."/>
            <person name="Lewis L.R."/>
            <person name="Li B."/>
            <person name="Liu Y."/>
            <person name="Liu Y.-S."/>
            <person name="Lopez J."/>
            <person name="Lozado R.J."/>
            <person name="Lu J."/>
            <person name="Madu R.C."/>
            <person name="Maheshwari M."/>
            <person name="Maheshwari R."/>
            <person name="Malloy K."/>
            <person name="Martinez E."/>
            <person name="Mathew T."/>
            <person name="Mercado I.C."/>
            <person name="Mercado C."/>
            <person name="Meyer B."/>
            <person name="Montgomery K."/>
            <person name="Morgan M.B."/>
            <person name="Munidasa M."/>
            <person name="Nazareth L.V."/>
            <person name="Nelson J."/>
            <person name="Ng B.M."/>
            <person name="Nguyen N.B."/>
            <person name="Nguyen P.Q."/>
            <person name="Nguyen T."/>
            <person name="Obregon M."/>
            <person name="Okwuonu G.O."/>
            <person name="Onwere C.G."/>
            <person name="Orozco G."/>
            <person name="Parra A."/>
            <person name="Patel S."/>
            <person name="Patil S."/>
            <person name="Perez A."/>
            <person name="Perez Y."/>
            <person name="Pham C."/>
            <person name="Primus E.L."/>
            <person name="Pu L.-L."/>
            <person name="Puazo M."/>
            <person name="Qin X."/>
            <person name="Quiroz J.B."/>
            <person name="Reese J."/>
            <person name="Richards S."/>
            <person name="Rives C.M."/>
            <person name="Robberts R."/>
            <person name="Ruiz S.J."/>
            <person name="Ruiz M.J."/>
            <person name="Santibanez J."/>
            <person name="Schneider B.W."/>
            <person name="Sisson I."/>
            <person name="Smith M."/>
            <person name="Sodergren E."/>
            <person name="Song X.-Z."/>
            <person name="Song B.B."/>
            <person name="Summersgill H."/>
            <person name="Thelus R."/>
            <person name="Thornton R.D."/>
            <person name="Trejos Z.Y."/>
            <person name="Usmani K."/>
            <person name="Vattathil S."/>
            <person name="Villasana D."/>
            <person name="Walker D.L."/>
            <person name="Wang S."/>
            <person name="Wang K."/>
            <person name="White C.S."/>
            <person name="Williams A.C."/>
            <person name="Williamson J."/>
            <person name="Wilson K."/>
            <person name="Woghiren I.O."/>
            <person name="Woodworth J.R."/>
            <person name="Worley K.C."/>
            <person name="Wright R.A."/>
            <person name="Wu W."/>
            <person name="Young L."/>
            <person name="Zhang L."/>
            <person name="Zhang J."/>
            <person name="Zhu Y."/>
            <person name="Muzny D.M."/>
            <person name="Weinstock G."/>
            <person name="Gibbs R.A."/>
        </authorList>
    </citation>
    <scope>NUCLEOTIDE SEQUENCE [LARGE SCALE GENOMIC DNA]</scope>
    <source>
        <strain evidence="7">LSR1</strain>
    </source>
</reference>
<keyword evidence="1" id="KW-0234">DNA repair</keyword>
<keyword evidence="1" id="KW-0227">DNA damage</keyword>
<dbReference type="Proteomes" id="UP000007819">
    <property type="component" value="Chromosome X"/>
</dbReference>
<keyword evidence="1" id="KW-0233">DNA recombination</keyword>
<dbReference type="GO" id="GO:0006310">
    <property type="term" value="P:DNA recombination"/>
    <property type="evidence" value="ECO:0007669"/>
    <property type="project" value="UniProtKB-KW"/>
</dbReference>
<dbReference type="InterPro" id="IPR046700">
    <property type="entry name" value="DUF6570"/>
</dbReference>
<dbReference type="KEGG" id="api:103310803"/>
<evidence type="ECO:0000259" key="3">
    <source>
        <dbReference type="Pfam" id="PF05970"/>
    </source>
</evidence>
<dbReference type="GO" id="GO:0000723">
    <property type="term" value="P:telomere maintenance"/>
    <property type="evidence" value="ECO:0007669"/>
    <property type="project" value="InterPro"/>
</dbReference>
<feature type="domain" description="DNA helicase Pif1-like DEAD-box helicase" evidence="3">
    <location>
        <begin position="1159"/>
        <end position="1357"/>
    </location>
</feature>
<dbReference type="Pfam" id="PF14214">
    <property type="entry name" value="Helitron_like_N"/>
    <property type="match status" value="1"/>
</dbReference>
<feature type="region of interest" description="Disordered" evidence="2">
    <location>
        <begin position="113"/>
        <end position="189"/>
    </location>
</feature>
<feature type="compositionally biased region" description="Acidic residues" evidence="2">
    <location>
        <begin position="1"/>
        <end position="11"/>
    </location>
</feature>
<keyword evidence="1" id="KW-0547">Nucleotide-binding</keyword>
<protein>
    <recommendedName>
        <fullName evidence="1">ATP-dependent DNA helicase</fullName>
        <ecNumber evidence="1">5.6.2.3</ecNumber>
    </recommendedName>
</protein>
<evidence type="ECO:0000313" key="7">
    <source>
        <dbReference type="Proteomes" id="UP000007819"/>
    </source>
</evidence>
<evidence type="ECO:0000259" key="4">
    <source>
        <dbReference type="Pfam" id="PF14214"/>
    </source>
</evidence>
<keyword evidence="1" id="KW-0067">ATP-binding</keyword>
<organism evidence="6 7">
    <name type="scientific">Acyrthosiphon pisum</name>
    <name type="common">Pea aphid</name>
    <dbReference type="NCBI Taxonomy" id="7029"/>
    <lineage>
        <taxon>Eukaryota</taxon>
        <taxon>Metazoa</taxon>
        <taxon>Ecdysozoa</taxon>
        <taxon>Arthropoda</taxon>
        <taxon>Hexapoda</taxon>
        <taxon>Insecta</taxon>
        <taxon>Pterygota</taxon>
        <taxon>Neoptera</taxon>
        <taxon>Paraneoptera</taxon>
        <taxon>Hemiptera</taxon>
        <taxon>Sternorrhyncha</taxon>
        <taxon>Aphidomorpha</taxon>
        <taxon>Aphidoidea</taxon>
        <taxon>Aphididae</taxon>
        <taxon>Macrosiphini</taxon>
        <taxon>Acyrthosiphon</taxon>
    </lineage>
</organism>
<dbReference type="GeneID" id="103310803"/>
<evidence type="ECO:0000256" key="1">
    <source>
        <dbReference type="RuleBase" id="RU363044"/>
    </source>
</evidence>
<sequence>MSAHEVDEELSEVIYPSTSVIPQNSPGEEYFDDVQAQRESEDNHQQQKKRTVRQKKDSAKLQREFRQKQTTEEVIKRKTAAAAYMQEYRVRKKNESLHSAKKRRLDDILVSAHEEQSADSIPSTSARATTSTESTESNERLHHRRATAARHSSDYRTRCREARAAIATETVQSSPNDDRSSDQEPFLRQPTIPTVVYDPVLQQAEAHRQFKEKFLENNFGYACSVCDRLWYEKDLKPAPINCVTILAAEFPNMDLEAARVCNTCHASLRKEKIPTYSTSNGFKYPPQPENLPDLDLVTERLISPRLPFMQISRLRHGQGQYGILGQVINVPVSVNTMVHYLPRELDDDYCINVHIKRKKIHKSSYLIGLVRKRVVKDWLRYLINTPLYKFYNIAINESFFSMDVSLPHSTNDMMEEIDIEDSLHAQQQTLLWNEDKFLRIAPAQGEMPTSVLFDEHCEELAFPSIYLGQFRGFKEDLNVTPYMMATSELRRSDRRGVTPQHLLYVAMKILRMRTRDALTVAFKFIGTDTTLTRAQIESSNFINDCLETNLAFLRSIPNSTYYWSQRKRDLFAMIRQLGKPTFFLTMSANEIGWPKLMKLLYKLRNNGADIDSQGLADMHFNLKAALINEDPVTCAIHFDKLVQVIMGILQSKQFCPFGNHYVKHYFIRIEFQHRGSPHAHILLWLNEAPTDALAEGKAATETFVDEFVSVSPADASGYEKLQKHKHTFTCFKKKNSSACRFEAPFMPSRSTVILQPMAKTDTRHTVYLKIYKQIRKALENNDYCDINQFLTANQITSYEMYLDILRAGITRPRVFIKRDTMEKWINQFNPFILNVLGSNMDFQFIIEEYSCAAYVVEYVNKTNRGISNLQRKIIETMDEHPEFDFIEITRKLSVDMLNCVELTSQEAAWYLLRQAMSKSSEKVIYIPTSWPVERERVRKSNKALEEENIEQDSCDIWLDNCFDKYQKRPKELNDITLAQAVAHYTVSKANVWKRRMHPRIIRYRNYDVTADINEYKREMVTLHLPFRDEENEILAERKYVEIYNTHEVIIMERRREFESNLDIAKTIKICRELCLEVAEDDEDETRNDINLLAAHVREANSFADFLANPNTDANADLRLATLNRLGPIAKKRDNVMDKEDFNRLMCSTNYRQKGLLLHVISHILNADTEEPLQIFLTGPAGCGKTFVINLLREIYNRFCHTDGYCNAYITCASTGKAAVAIEGTTVHTAFKITIGRPQPLSFEVAKQFRSLFKYIECILIDEVSMISAELNGKIDSRLKQITASNSSYVGKDIFFIGDLRQLPAVRATPIYKQPKNSMAGPTLWRGLKFYELNEVMRQENVQFSCLLTKIGNGDILNNAELDLLESRFFTEEEAAEKCPNGVRLFFRNHDVE</sequence>
<dbReference type="InterPro" id="IPR051055">
    <property type="entry name" value="PIF1_helicase"/>
</dbReference>